<gene>
    <name evidence="1" type="primary">CSON015299</name>
</gene>
<protein>
    <submittedName>
        <fullName evidence="1">CSON015299 protein</fullName>
    </submittedName>
</protein>
<reference evidence="1" key="1">
    <citation type="submission" date="2018-07" db="EMBL/GenBank/DDBJ databases">
        <authorList>
            <person name="Quirk P.G."/>
            <person name="Krulwich T.A."/>
        </authorList>
    </citation>
    <scope>NUCLEOTIDE SEQUENCE</scope>
</reference>
<dbReference type="AlphaFoldDB" id="A0A336LSZ0"/>
<sequence length="78" mass="8988">MTFGIGWDSQWYCNICTICTKCGTKNPEGNPNPLLTPNQRQNLAMIANWTHVYRTNNITKLREHYQTLCVPCSKLKTI</sequence>
<dbReference type="VEuPathDB" id="VectorBase:CSON015299"/>
<accession>A0A336LSZ0</accession>
<proteinExistence type="predicted"/>
<organism evidence="1">
    <name type="scientific">Culicoides sonorensis</name>
    <name type="common">Biting midge</name>
    <dbReference type="NCBI Taxonomy" id="179676"/>
    <lineage>
        <taxon>Eukaryota</taxon>
        <taxon>Metazoa</taxon>
        <taxon>Ecdysozoa</taxon>
        <taxon>Arthropoda</taxon>
        <taxon>Hexapoda</taxon>
        <taxon>Insecta</taxon>
        <taxon>Pterygota</taxon>
        <taxon>Neoptera</taxon>
        <taxon>Endopterygota</taxon>
        <taxon>Diptera</taxon>
        <taxon>Nematocera</taxon>
        <taxon>Chironomoidea</taxon>
        <taxon>Ceratopogonidae</taxon>
        <taxon>Ceratopogoninae</taxon>
        <taxon>Culicoides</taxon>
        <taxon>Monoculicoides</taxon>
    </lineage>
</organism>
<name>A0A336LSZ0_CULSO</name>
<evidence type="ECO:0000313" key="1">
    <source>
        <dbReference type="EMBL" id="SSX19709.1"/>
    </source>
</evidence>
<dbReference type="EMBL" id="UFQT01000095">
    <property type="protein sequence ID" value="SSX19709.1"/>
    <property type="molecule type" value="Genomic_DNA"/>
</dbReference>